<evidence type="ECO:0000313" key="2">
    <source>
        <dbReference type="Proteomes" id="UP000235388"/>
    </source>
</evidence>
<evidence type="ECO:0000313" key="1">
    <source>
        <dbReference type="EMBL" id="PLW19247.1"/>
    </source>
</evidence>
<dbReference type="AlphaFoldDB" id="A0A2N5T1B1"/>
<organism evidence="1 2">
    <name type="scientific">Puccinia coronata f. sp. avenae</name>
    <dbReference type="NCBI Taxonomy" id="200324"/>
    <lineage>
        <taxon>Eukaryota</taxon>
        <taxon>Fungi</taxon>
        <taxon>Dikarya</taxon>
        <taxon>Basidiomycota</taxon>
        <taxon>Pucciniomycotina</taxon>
        <taxon>Pucciniomycetes</taxon>
        <taxon>Pucciniales</taxon>
        <taxon>Pucciniaceae</taxon>
        <taxon>Puccinia</taxon>
    </lineage>
</organism>
<accession>A0A2N5T1B1</accession>
<reference evidence="1 2" key="1">
    <citation type="submission" date="2017-11" db="EMBL/GenBank/DDBJ databases">
        <title>De novo assembly and phasing of dikaryotic genomes from two isolates of Puccinia coronata f. sp. avenae, the causal agent of oat crown rust.</title>
        <authorList>
            <person name="Miller M.E."/>
            <person name="Zhang Y."/>
            <person name="Omidvar V."/>
            <person name="Sperschneider J."/>
            <person name="Schwessinger B."/>
            <person name="Raley C."/>
            <person name="Palmer J.M."/>
            <person name="Garnica D."/>
            <person name="Upadhyaya N."/>
            <person name="Rathjen J."/>
            <person name="Taylor J.M."/>
            <person name="Park R.F."/>
            <person name="Dodds P.N."/>
            <person name="Hirsch C.D."/>
            <person name="Kianian S.F."/>
            <person name="Figueroa M."/>
        </authorList>
    </citation>
    <scope>NUCLEOTIDE SEQUENCE [LARGE SCALE GENOMIC DNA]</scope>
    <source>
        <strain evidence="1">12NC29</strain>
    </source>
</reference>
<sequence length="128" mass="14195">MGAAGGRAGRLASAWASGTAVDGLQHLREDLMVHLGNLRRVILAWPLESDSMRAFVKLRSGNISKCGTAFQVMLGVNNAAWLAIFTLVRLLRVRIPPSRVHGCLHQAHEEQVRLQLRSVRRELTWTSC</sequence>
<keyword evidence="2" id="KW-1185">Reference proteome</keyword>
<protein>
    <submittedName>
        <fullName evidence="1">Uncharacterized protein</fullName>
    </submittedName>
</protein>
<comment type="caution">
    <text evidence="1">The sequence shown here is derived from an EMBL/GenBank/DDBJ whole genome shotgun (WGS) entry which is preliminary data.</text>
</comment>
<dbReference type="Proteomes" id="UP000235388">
    <property type="component" value="Unassembled WGS sequence"/>
</dbReference>
<name>A0A2N5T1B1_9BASI</name>
<gene>
    <name evidence="1" type="ORF">PCANC_20060</name>
</gene>
<proteinExistence type="predicted"/>
<dbReference type="EMBL" id="PGCJ01000816">
    <property type="protein sequence ID" value="PLW19247.1"/>
    <property type="molecule type" value="Genomic_DNA"/>
</dbReference>